<accession>A0A9P4S5E6</accession>
<dbReference type="EMBL" id="MU006106">
    <property type="protein sequence ID" value="KAF2835956.1"/>
    <property type="molecule type" value="Genomic_DNA"/>
</dbReference>
<evidence type="ECO:0000256" key="6">
    <source>
        <dbReference type="ARBA" id="ARBA00023136"/>
    </source>
</evidence>
<keyword evidence="3 7" id="KW-0812">Transmembrane</keyword>
<comment type="subcellular location">
    <subcellularLocation>
        <location evidence="1">Membrane</location>
        <topology evidence="1">Multi-pass membrane protein</topology>
    </subcellularLocation>
</comment>
<dbReference type="PANTHER" id="PTHR43731:SF14">
    <property type="entry name" value="PRESENILIN-ASSOCIATED RHOMBOID-LIKE PROTEIN, MITOCHONDRIAL"/>
    <property type="match status" value="1"/>
</dbReference>
<evidence type="ECO:0000256" key="4">
    <source>
        <dbReference type="ARBA" id="ARBA00022801"/>
    </source>
</evidence>
<keyword evidence="5 7" id="KW-1133">Transmembrane helix</keyword>
<dbReference type="SUPFAM" id="SSF144091">
    <property type="entry name" value="Rhomboid-like"/>
    <property type="match status" value="1"/>
</dbReference>
<dbReference type="InterPro" id="IPR022764">
    <property type="entry name" value="Peptidase_S54_rhomboid_dom"/>
</dbReference>
<dbReference type="InterPro" id="IPR035952">
    <property type="entry name" value="Rhomboid-like_sf"/>
</dbReference>
<gene>
    <name evidence="9" type="ORF">M501DRAFT_941202</name>
</gene>
<evidence type="ECO:0000256" key="1">
    <source>
        <dbReference type="ARBA" id="ARBA00004141"/>
    </source>
</evidence>
<dbReference type="Gene3D" id="1.20.1540.10">
    <property type="entry name" value="Rhomboid-like"/>
    <property type="match status" value="1"/>
</dbReference>
<dbReference type="GO" id="GO:0016020">
    <property type="term" value="C:membrane"/>
    <property type="evidence" value="ECO:0007669"/>
    <property type="project" value="UniProtKB-SubCell"/>
</dbReference>
<feature type="transmembrane region" description="Helical" evidence="7">
    <location>
        <begin position="35"/>
        <end position="54"/>
    </location>
</feature>
<evidence type="ECO:0000256" key="5">
    <source>
        <dbReference type="ARBA" id="ARBA00022989"/>
    </source>
</evidence>
<evidence type="ECO:0000313" key="10">
    <source>
        <dbReference type="Proteomes" id="UP000799429"/>
    </source>
</evidence>
<name>A0A9P4S5E6_9PEZI</name>
<proteinExistence type="inferred from homology"/>
<feature type="domain" description="Peptidase S54 rhomboid" evidence="8">
    <location>
        <begin position="17"/>
        <end position="168"/>
    </location>
</feature>
<evidence type="ECO:0000259" key="8">
    <source>
        <dbReference type="Pfam" id="PF01694"/>
    </source>
</evidence>
<dbReference type="OrthoDB" id="418595at2759"/>
<keyword evidence="10" id="KW-1185">Reference proteome</keyword>
<evidence type="ECO:0000256" key="2">
    <source>
        <dbReference type="ARBA" id="ARBA00009045"/>
    </source>
</evidence>
<keyword evidence="6 7" id="KW-0472">Membrane</keyword>
<keyword evidence="4" id="KW-0378">Hydrolase</keyword>
<dbReference type="GO" id="GO:0004252">
    <property type="term" value="F:serine-type endopeptidase activity"/>
    <property type="evidence" value="ECO:0007669"/>
    <property type="project" value="InterPro"/>
</dbReference>
<protein>
    <submittedName>
        <fullName evidence="9">Rhomboid-domain-containing protein</fullName>
    </submittedName>
</protein>
<feature type="transmembrane region" description="Helical" evidence="7">
    <location>
        <begin position="148"/>
        <end position="166"/>
    </location>
</feature>
<comment type="similarity">
    <text evidence="2">Belongs to the peptidase S54 family.</text>
</comment>
<organism evidence="9 10">
    <name type="scientific">Patellaria atrata CBS 101060</name>
    <dbReference type="NCBI Taxonomy" id="1346257"/>
    <lineage>
        <taxon>Eukaryota</taxon>
        <taxon>Fungi</taxon>
        <taxon>Dikarya</taxon>
        <taxon>Ascomycota</taxon>
        <taxon>Pezizomycotina</taxon>
        <taxon>Dothideomycetes</taxon>
        <taxon>Dothideomycetes incertae sedis</taxon>
        <taxon>Patellariales</taxon>
        <taxon>Patellariaceae</taxon>
        <taxon>Patellaria</taxon>
    </lineage>
</organism>
<feature type="transmembrane region" description="Helical" evidence="7">
    <location>
        <begin position="117"/>
        <end position="136"/>
    </location>
</feature>
<evidence type="ECO:0000256" key="3">
    <source>
        <dbReference type="ARBA" id="ARBA00022692"/>
    </source>
</evidence>
<dbReference type="Proteomes" id="UP000799429">
    <property type="component" value="Unassembled WGS sequence"/>
</dbReference>
<reference evidence="9" key="1">
    <citation type="journal article" date="2020" name="Stud. Mycol.">
        <title>101 Dothideomycetes genomes: a test case for predicting lifestyles and emergence of pathogens.</title>
        <authorList>
            <person name="Haridas S."/>
            <person name="Albert R."/>
            <person name="Binder M."/>
            <person name="Bloem J."/>
            <person name="Labutti K."/>
            <person name="Salamov A."/>
            <person name="Andreopoulos B."/>
            <person name="Baker S."/>
            <person name="Barry K."/>
            <person name="Bills G."/>
            <person name="Bluhm B."/>
            <person name="Cannon C."/>
            <person name="Castanera R."/>
            <person name="Culley D."/>
            <person name="Daum C."/>
            <person name="Ezra D."/>
            <person name="Gonzalez J."/>
            <person name="Henrissat B."/>
            <person name="Kuo A."/>
            <person name="Liang C."/>
            <person name="Lipzen A."/>
            <person name="Lutzoni F."/>
            <person name="Magnuson J."/>
            <person name="Mondo S."/>
            <person name="Nolan M."/>
            <person name="Ohm R."/>
            <person name="Pangilinan J."/>
            <person name="Park H.-J."/>
            <person name="Ramirez L."/>
            <person name="Alfaro M."/>
            <person name="Sun H."/>
            <person name="Tritt A."/>
            <person name="Yoshinaga Y."/>
            <person name="Zwiers L.-H."/>
            <person name="Turgeon B."/>
            <person name="Goodwin S."/>
            <person name="Spatafora J."/>
            <person name="Crous P."/>
            <person name="Grigoriev I."/>
        </authorList>
    </citation>
    <scope>NUCLEOTIDE SEQUENCE</scope>
    <source>
        <strain evidence="9">CBS 101060</strain>
    </source>
</reference>
<feature type="transmembrane region" description="Helical" evidence="7">
    <location>
        <begin position="60"/>
        <end position="80"/>
    </location>
</feature>
<feature type="transmembrane region" description="Helical" evidence="7">
    <location>
        <begin position="92"/>
        <end position="111"/>
    </location>
</feature>
<dbReference type="AlphaFoldDB" id="A0A9P4S5E6"/>
<evidence type="ECO:0000313" key="9">
    <source>
        <dbReference type="EMBL" id="KAF2835956.1"/>
    </source>
</evidence>
<dbReference type="PANTHER" id="PTHR43731">
    <property type="entry name" value="RHOMBOID PROTEASE"/>
    <property type="match status" value="1"/>
</dbReference>
<evidence type="ECO:0000256" key="7">
    <source>
        <dbReference type="SAM" id="Phobius"/>
    </source>
</evidence>
<sequence>MYENFTVSIPVLTRYPEKAYTLLTSTFSHRDLGHFVFNMVTFHTFASILRYRGITGPQLLTLYIGSGIVGSLGFVINEALNARRSQGDRRIHTALGASGAVMGLGATAALLAPSTQILIFFIPAPLWLAVSGYLAVDWFYMNDPRTRTAHAGHIGGALFGAAYWFIRLKGRRL</sequence>
<comment type="caution">
    <text evidence="9">The sequence shown here is derived from an EMBL/GenBank/DDBJ whole genome shotgun (WGS) entry which is preliminary data.</text>
</comment>
<dbReference type="Pfam" id="PF01694">
    <property type="entry name" value="Rhomboid"/>
    <property type="match status" value="1"/>
</dbReference>
<dbReference type="InterPro" id="IPR050925">
    <property type="entry name" value="Rhomboid_protease_S54"/>
</dbReference>